<dbReference type="EMBL" id="AAOF01000001">
    <property type="protein sequence ID" value="EAR23520.1"/>
    <property type="molecule type" value="Genomic_DNA"/>
</dbReference>
<keyword evidence="2" id="KW-1185">Reference proteome</keyword>
<dbReference type="HOGENOM" id="CLU_153182_0_0_6"/>
<comment type="caution">
    <text evidence="1">The sequence shown here is derived from an EMBL/GenBank/DDBJ whole genome shotgun (WGS) entry which is preliminary data.</text>
</comment>
<reference evidence="1 2" key="1">
    <citation type="submission" date="2006-02" db="EMBL/GenBank/DDBJ databases">
        <authorList>
            <person name="Waterbury J."/>
            <person name="Ferriera S."/>
            <person name="Johnson J."/>
            <person name="Kravitz S."/>
            <person name="Halpern A."/>
            <person name="Remington K."/>
            <person name="Beeson K."/>
            <person name="Tran B."/>
            <person name="Rogers Y.-H."/>
            <person name="Friedman R."/>
            <person name="Venter J.C."/>
        </authorList>
    </citation>
    <scope>NUCLEOTIDE SEQUENCE [LARGE SCALE GENOMIC DNA]</scope>
    <source>
        <strain evidence="1 2">Nb-231</strain>
    </source>
</reference>
<sequence length="111" mass="11910">MALTRNFCETVRERAQADAAFRSALLTDAADALLAGEADAARRILRDYINATVGFEALAAETGIAVKSLHRMFGPRGNSTLSSLARVFRALEAREGVTLQATARPLETLTS</sequence>
<organism evidence="1 2">
    <name type="scientific">Nitrococcus mobilis Nb-231</name>
    <dbReference type="NCBI Taxonomy" id="314278"/>
    <lineage>
        <taxon>Bacteria</taxon>
        <taxon>Pseudomonadati</taxon>
        <taxon>Pseudomonadota</taxon>
        <taxon>Gammaproteobacteria</taxon>
        <taxon>Chromatiales</taxon>
        <taxon>Ectothiorhodospiraceae</taxon>
        <taxon>Nitrococcus</taxon>
    </lineage>
</organism>
<proteinExistence type="predicted"/>
<dbReference type="Proteomes" id="UP000003374">
    <property type="component" value="Unassembled WGS sequence"/>
</dbReference>
<dbReference type="RefSeq" id="WP_005004934.1">
    <property type="nucleotide sequence ID" value="NZ_CH672427.1"/>
</dbReference>
<dbReference type="eggNOG" id="COG3636">
    <property type="taxonomic scope" value="Bacteria"/>
</dbReference>
<dbReference type="OrthoDB" id="9794662at2"/>
<accession>A4BMI2</accession>
<evidence type="ECO:0000313" key="1">
    <source>
        <dbReference type="EMBL" id="EAR23520.1"/>
    </source>
</evidence>
<name>A4BMI2_9GAMM</name>
<dbReference type="STRING" id="314278.NB231_16908"/>
<dbReference type="AlphaFoldDB" id="A4BMI2"/>
<gene>
    <name evidence="1" type="ORF">NB231_16908</name>
</gene>
<protein>
    <submittedName>
        <fullName evidence="1">Uncharacterized protein</fullName>
    </submittedName>
</protein>
<evidence type="ECO:0000313" key="2">
    <source>
        <dbReference type="Proteomes" id="UP000003374"/>
    </source>
</evidence>